<dbReference type="KEGG" id="nhe:NECHADRAFT_83537"/>
<dbReference type="VEuPathDB" id="FungiDB:NECHADRAFT_83537"/>
<dbReference type="RefSeq" id="XP_003047160.1">
    <property type="nucleotide sequence ID" value="XM_003047114.1"/>
</dbReference>
<evidence type="ECO:0000313" key="2">
    <source>
        <dbReference type="Proteomes" id="UP000005206"/>
    </source>
</evidence>
<dbReference type="EMBL" id="GG698909">
    <property type="protein sequence ID" value="EEU41447.1"/>
    <property type="molecule type" value="Genomic_DNA"/>
</dbReference>
<proteinExistence type="predicted"/>
<sequence>MSSVASVQYLVNCILEQCDFKFMTMTLFNENEFWISAIERVAGGWEEAIPPYHFIRLVKAILTARYNHIEAHGFQLPDGDVACSADILLFNFLLYSIDHQTVSGIPRVPVPGWDTDTIEYRLACSRLHKAQRWARVHGSTLRSDPAVFDELAAMILTRGPPTKTLQSLQEEYEDWRG</sequence>
<keyword evidence="2" id="KW-1185">Reference proteome</keyword>
<dbReference type="InParanoid" id="C7Z4A5"/>
<protein>
    <submittedName>
        <fullName evidence="1">Uncharacterized protein</fullName>
    </submittedName>
</protein>
<accession>C7Z4A5</accession>
<reference evidence="1 2" key="1">
    <citation type="journal article" date="2009" name="PLoS Genet.">
        <title>The genome of Nectria haematococca: contribution of supernumerary chromosomes to gene expansion.</title>
        <authorList>
            <person name="Coleman J.J."/>
            <person name="Rounsley S.D."/>
            <person name="Rodriguez-Carres M."/>
            <person name="Kuo A."/>
            <person name="Wasmann C.C."/>
            <person name="Grimwood J."/>
            <person name="Schmutz J."/>
            <person name="Taga M."/>
            <person name="White G.J."/>
            <person name="Zhou S."/>
            <person name="Schwartz D.C."/>
            <person name="Freitag M."/>
            <person name="Ma L.J."/>
            <person name="Danchin E.G."/>
            <person name="Henrissat B."/>
            <person name="Coutinho P.M."/>
            <person name="Nelson D.R."/>
            <person name="Straney D."/>
            <person name="Napoli C.A."/>
            <person name="Barker B.M."/>
            <person name="Gribskov M."/>
            <person name="Rep M."/>
            <person name="Kroken S."/>
            <person name="Molnar I."/>
            <person name="Rensing C."/>
            <person name="Kennell J.C."/>
            <person name="Zamora J."/>
            <person name="Farman M.L."/>
            <person name="Selker E.U."/>
            <person name="Salamov A."/>
            <person name="Shapiro H."/>
            <person name="Pangilinan J."/>
            <person name="Lindquist E."/>
            <person name="Lamers C."/>
            <person name="Grigoriev I.V."/>
            <person name="Geiser D.M."/>
            <person name="Covert S.F."/>
            <person name="Temporini E."/>
            <person name="Vanetten H.D."/>
        </authorList>
    </citation>
    <scope>NUCLEOTIDE SEQUENCE [LARGE SCALE GENOMIC DNA]</scope>
    <source>
        <strain evidence="2">ATCC MYA-4622 / CBS 123669 / FGSC 9596 / NRRL 45880 / 77-13-4</strain>
    </source>
</reference>
<dbReference type="OrthoDB" id="4998165at2759"/>
<dbReference type="GeneID" id="9675330"/>
<dbReference type="Proteomes" id="UP000005206">
    <property type="component" value="Chromosome 8"/>
</dbReference>
<gene>
    <name evidence="1" type="ORF">NECHADRAFT_83537</name>
</gene>
<dbReference type="HOGENOM" id="CLU_1518285_0_0_1"/>
<dbReference type="AlphaFoldDB" id="C7Z4A5"/>
<name>C7Z4A5_FUSV7</name>
<evidence type="ECO:0000313" key="1">
    <source>
        <dbReference type="EMBL" id="EEU41447.1"/>
    </source>
</evidence>
<organism evidence="1 2">
    <name type="scientific">Fusarium vanettenii (strain ATCC MYA-4622 / CBS 123669 / FGSC 9596 / NRRL 45880 / 77-13-4)</name>
    <name type="common">Fusarium solani subsp. pisi</name>
    <dbReference type="NCBI Taxonomy" id="660122"/>
    <lineage>
        <taxon>Eukaryota</taxon>
        <taxon>Fungi</taxon>
        <taxon>Dikarya</taxon>
        <taxon>Ascomycota</taxon>
        <taxon>Pezizomycotina</taxon>
        <taxon>Sordariomycetes</taxon>
        <taxon>Hypocreomycetidae</taxon>
        <taxon>Hypocreales</taxon>
        <taxon>Nectriaceae</taxon>
        <taxon>Fusarium</taxon>
        <taxon>Fusarium solani species complex</taxon>
        <taxon>Fusarium vanettenii</taxon>
    </lineage>
</organism>